<keyword evidence="4" id="KW-1185">Reference proteome</keyword>
<protein>
    <submittedName>
        <fullName evidence="3">Alpha/beta hydrolase fold</fullName>
    </submittedName>
</protein>
<organism evidence="3 4">
    <name type="scientific">Sphingomonas carotinifaciens</name>
    <dbReference type="NCBI Taxonomy" id="1166323"/>
    <lineage>
        <taxon>Bacteria</taxon>
        <taxon>Pseudomonadati</taxon>
        <taxon>Pseudomonadota</taxon>
        <taxon>Alphaproteobacteria</taxon>
        <taxon>Sphingomonadales</taxon>
        <taxon>Sphingomonadaceae</taxon>
        <taxon>Sphingomonas</taxon>
    </lineage>
</organism>
<dbReference type="EMBL" id="FNBI01000004">
    <property type="protein sequence ID" value="SDF54628.1"/>
    <property type="molecule type" value="Genomic_DNA"/>
</dbReference>
<name>A0A1G7LYI4_9SPHN</name>
<proteinExistence type="predicted"/>
<gene>
    <name evidence="3" type="ORF">SAMN05216557_10416</name>
</gene>
<accession>A0A1G7LYI4</accession>
<dbReference type="PANTHER" id="PTHR48081:SF33">
    <property type="entry name" value="KYNURENINE FORMAMIDASE"/>
    <property type="match status" value="1"/>
</dbReference>
<dbReference type="GO" id="GO:0016787">
    <property type="term" value="F:hydrolase activity"/>
    <property type="evidence" value="ECO:0007669"/>
    <property type="project" value="UniProtKB-KW"/>
</dbReference>
<feature type="domain" description="BD-FAE-like" evidence="2">
    <location>
        <begin position="55"/>
        <end position="162"/>
    </location>
</feature>
<dbReference type="InterPro" id="IPR050300">
    <property type="entry name" value="GDXG_lipolytic_enzyme"/>
</dbReference>
<evidence type="ECO:0000259" key="2">
    <source>
        <dbReference type="Pfam" id="PF20434"/>
    </source>
</evidence>
<evidence type="ECO:0000313" key="4">
    <source>
        <dbReference type="Proteomes" id="UP000323502"/>
    </source>
</evidence>
<keyword evidence="1 3" id="KW-0378">Hydrolase</keyword>
<dbReference type="Gene3D" id="3.40.50.1820">
    <property type="entry name" value="alpha/beta hydrolase"/>
    <property type="match status" value="1"/>
</dbReference>
<dbReference type="InterPro" id="IPR029058">
    <property type="entry name" value="AB_hydrolase_fold"/>
</dbReference>
<dbReference type="Pfam" id="PF20434">
    <property type="entry name" value="BD-FAE"/>
    <property type="match status" value="1"/>
</dbReference>
<dbReference type="PANTHER" id="PTHR48081">
    <property type="entry name" value="AB HYDROLASE SUPERFAMILY PROTEIN C4A8.06C"/>
    <property type="match status" value="1"/>
</dbReference>
<dbReference type="InterPro" id="IPR049492">
    <property type="entry name" value="BD-FAE-like_dom"/>
</dbReference>
<evidence type="ECO:0000256" key="1">
    <source>
        <dbReference type="ARBA" id="ARBA00022801"/>
    </source>
</evidence>
<dbReference type="AlphaFoldDB" id="A0A1G7LYI4"/>
<dbReference type="SUPFAM" id="SSF53474">
    <property type="entry name" value="alpha/beta-Hydrolases"/>
    <property type="match status" value="1"/>
</dbReference>
<evidence type="ECO:0000313" key="3">
    <source>
        <dbReference type="EMBL" id="SDF54628.1"/>
    </source>
</evidence>
<sequence length="290" mass="30886">MSMDRATIAAMGNAIGPDVLAAVQALYGDDQARIARDLPVAAADLSYGDDPRHQIDLYRPVEEGGHVPVLLFVHGGGFVRGEKRSADHPFNAHVGRWAARHGMVGAVMNYRRAPEHGWPAGGEDVAAAIDWLRDHVAGHGGDPARIVVMGTSAGAVHVATALMLRAATLDVAAAVLLSGLYGHTPIDARDALYYGDPTGYPARMPREAVTATTLPLFLACAQYDPPRFQRETIALLAERLERHGTLTPAAILSGHNHYSLAAHLGTADTRLSDDILGFLADNDIIGRETC</sequence>
<dbReference type="Proteomes" id="UP000323502">
    <property type="component" value="Unassembled WGS sequence"/>
</dbReference>
<reference evidence="3 4" key="1">
    <citation type="submission" date="2016-10" db="EMBL/GenBank/DDBJ databases">
        <authorList>
            <person name="Varghese N."/>
            <person name="Submissions S."/>
        </authorList>
    </citation>
    <scope>NUCLEOTIDE SEQUENCE [LARGE SCALE GENOMIC DNA]</scope>
    <source>
        <strain evidence="3 4">S7-754</strain>
    </source>
</reference>